<dbReference type="Proteomes" id="UP000192678">
    <property type="component" value="Unassembled WGS sequence"/>
</dbReference>
<evidence type="ECO:0000313" key="2">
    <source>
        <dbReference type="Proteomes" id="UP000192678"/>
    </source>
</evidence>
<keyword evidence="2" id="KW-1185">Reference proteome</keyword>
<gene>
    <name evidence="1" type="ORF">SAMN04488101_101139</name>
</gene>
<dbReference type="STRING" id="475255.SAMN04488101_101139"/>
<name>A0A1W1ZXU2_9SPHI</name>
<dbReference type="EMBL" id="FWYB01000001">
    <property type="protein sequence ID" value="SMC53224.1"/>
    <property type="molecule type" value="Genomic_DNA"/>
</dbReference>
<dbReference type="AlphaFoldDB" id="A0A1W1ZXU2"/>
<reference evidence="1 2" key="1">
    <citation type="submission" date="2017-04" db="EMBL/GenBank/DDBJ databases">
        <authorList>
            <person name="Afonso C.L."/>
            <person name="Miller P.J."/>
            <person name="Scott M.A."/>
            <person name="Spackman E."/>
            <person name="Goraichik I."/>
            <person name="Dimitrov K.M."/>
            <person name="Suarez D.L."/>
            <person name="Swayne D.E."/>
        </authorList>
    </citation>
    <scope>NUCLEOTIDE SEQUENCE [LARGE SCALE GENOMIC DNA]</scope>
    <source>
        <strain evidence="1 2">DSM 19625</strain>
    </source>
</reference>
<evidence type="ECO:0000313" key="1">
    <source>
        <dbReference type="EMBL" id="SMC53224.1"/>
    </source>
</evidence>
<proteinExistence type="predicted"/>
<protein>
    <submittedName>
        <fullName evidence="1">Uncharacterized protein</fullName>
    </submittedName>
</protein>
<organism evidence="1 2">
    <name type="scientific">Pedobacter nyackensis</name>
    <dbReference type="NCBI Taxonomy" id="475255"/>
    <lineage>
        <taxon>Bacteria</taxon>
        <taxon>Pseudomonadati</taxon>
        <taxon>Bacteroidota</taxon>
        <taxon>Sphingobacteriia</taxon>
        <taxon>Sphingobacteriales</taxon>
        <taxon>Sphingobacteriaceae</taxon>
        <taxon>Pedobacter</taxon>
    </lineage>
</organism>
<dbReference type="RefSeq" id="WP_084286742.1">
    <property type="nucleotide sequence ID" value="NZ_FWYB01000001.1"/>
</dbReference>
<dbReference type="OrthoDB" id="800041at2"/>
<sequence>MDLRRPHILTFTLPGTTGGEDPVTGFPIPGSDGDVVTVPCRYVSASGKVFKNQDNVEVQQRGRIRVPIGSIMPATFTHLTVTEGDITHFTGPALDVYAGGHLTGWRIDV</sequence>
<accession>A0A1W1ZXU2</accession>